<dbReference type="Gene3D" id="3.90.1590.10">
    <property type="entry name" value="glutathione-dependent formaldehyde- activating enzyme (gfa)"/>
    <property type="match status" value="1"/>
</dbReference>
<name>A0A939DDY1_9GAMM</name>
<dbReference type="InterPro" id="IPR006913">
    <property type="entry name" value="CENP-V/GFA"/>
</dbReference>
<dbReference type="EMBL" id="JAFKCZ010000004">
    <property type="protein sequence ID" value="MBN7796284.1"/>
    <property type="molecule type" value="Genomic_DNA"/>
</dbReference>
<comment type="similarity">
    <text evidence="1">Belongs to the Gfa family.</text>
</comment>
<dbReference type="SUPFAM" id="SSF51316">
    <property type="entry name" value="Mss4-like"/>
    <property type="match status" value="1"/>
</dbReference>
<evidence type="ECO:0000256" key="1">
    <source>
        <dbReference type="ARBA" id="ARBA00005495"/>
    </source>
</evidence>
<keyword evidence="3" id="KW-0862">Zinc</keyword>
<evidence type="ECO:0000256" key="3">
    <source>
        <dbReference type="ARBA" id="ARBA00022833"/>
    </source>
</evidence>
<dbReference type="InterPro" id="IPR011057">
    <property type="entry name" value="Mss4-like_sf"/>
</dbReference>
<dbReference type="PANTHER" id="PTHR33337">
    <property type="entry name" value="GFA DOMAIN-CONTAINING PROTEIN"/>
    <property type="match status" value="1"/>
</dbReference>
<comment type="caution">
    <text evidence="6">The sequence shown here is derived from an EMBL/GenBank/DDBJ whole genome shotgun (WGS) entry which is preliminary data.</text>
</comment>
<dbReference type="GO" id="GO:0046872">
    <property type="term" value="F:metal ion binding"/>
    <property type="evidence" value="ECO:0007669"/>
    <property type="project" value="UniProtKB-KW"/>
</dbReference>
<dbReference type="PANTHER" id="PTHR33337:SF40">
    <property type="entry name" value="CENP-V_GFA DOMAIN-CONTAINING PROTEIN-RELATED"/>
    <property type="match status" value="1"/>
</dbReference>
<dbReference type="Pfam" id="PF04828">
    <property type="entry name" value="GFA"/>
    <property type="match status" value="1"/>
</dbReference>
<protein>
    <submittedName>
        <fullName evidence="6">GFA family protein</fullName>
    </submittedName>
</protein>
<dbReference type="GO" id="GO:0016846">
    <property type="term" value="F:carbon-sulfur lyase activity"/>
    <property type="evidence" value="ECO:0007669"/>
    <property type="project" value="InterPro"/>
</dbReference>
<dbReference type="AlphaFoldDB" id="A0A939DDY1"/>
<organism evidence="6 7">
    <name type="scientific">Parahaliea mediterranea</name>
    <dbReference type="NCBI Taxonomy" id="651086"/>
    <lineage>
        <taxon>Bacteria</taxon>
        <taxon>Pseudomonadati</taxon>
        <taxon>Pseudomonadota</taxon>
        <taxon>Gammaproteobacteria</taxon>
        <taxon>Cellvibrionales</taxon>
        <taxon>Halieaceae</taxon>
        <taxon>Parahaliea</taxon>
    </lineage>
</organism>
<accession>A0A939DDY1</accession>
<dbReference type="RefSeq" id="WP_206559722.1">
    <property type="nucleotide sequence ID" value="NZ_JAFKCZ010000004.1"/>
</dbReference>
<dbReference type="PROSITE" id="PS51891">
    <property type="entry name" value="CENP_V_GFA"/>
    <property type="match status" value="1"/>
</dbReference>
<feature type="domain" description="CENP-V/GFA" evidence="5">
    <location>
        <begin position="2"/>
        <end position="99"/>
    </location>
</feature>
<keyword evidence="2" id="KW-0479">Metal-binding</keyword>
<evidence type="ECO:0000256" key="4">
    <source>
        <dbReference type="ARBA" id="ARBA00023239"/>
    </source>
</evidence>
<evidence type="ECO:0000313" key="6">
    <source>
        <dbReference type="EMBL" id="MBN7796284.1"/>
    </source>
</evidence>
<evidence type="ECO:0000313" key="7">
    <source>
        <dbReference type="Proteomes" id="UP000664303"/>
    </source>
</evidence>
<gene>
    <name evidence="6" type="ORF">JYP50_06770</name>
</gene>
<keyword evidence="7" id="KW-1185">Reference proteome</keyword>
<sequence length="99" mass="10768">MITGSCLCGSVKYEIHGEVSDIVHCHCVTCRKAHGAAFSSVAAVKDSDFTLTSNHALGAFESSKGKMRYFCSNCGTQIYAKREGTPHIMEWFNGCEQPS</sequence>
<keyword evidence="4" id="KW-0456">Lyase</keyword>
<proteinExistence type="inferred from homology"/>
<dbReference type="Proteomes" id="UP000664303">
    <property type="component" value="Unassembled WGS sequence"/>
</dbReference>
<evidence type="ECO:0000259" key="5">
    <source>
        <dbReference type="PROSITE" id="PS51891"/>
    </source>
</evidence>
<reference evidence="6" key="1">
    <citation type="submission" date="2021-02" db="EMBL/GenBank/DDBJ databases">
        <title>PHA producing bacteria isolated from coastal sediment in Guangdong, Shenzhen.</title>
        <authorList>
            <person name="Zheng W."/>
            <person name="Yu S."/>
            <person name="Huang Y."/>
        </authorList>
    </citation>
    <scope>NUCLEOTIDE SEQUENCE</scope>
    <source>
        <strain evidence="6">TN14-10</strain>
    </source>
</reference>
<evidence type="ECO:0000256" key="2">
    <source>
        <dbReference type="ARBA" id="ARBA00022723"/>
    </source>
</evidence>